<dbReference type="Gene3D" id="1.10.150.130">
    <property type="match status" value="1"/>
</dbReference>
<feature type="domain" description="Tyr recombinase" evidence="7">
    <location>
        <begin position="171"/>
        <end position="367"/>
    </location>
</feature>
<dbReference type="PROSITE" id="PS51898">
    <property type="entry name" value="TYR_RECOMBINASE"/>
    <property type="match status" value="1"/>
</dbReference>
<dbReference type="Gene3D" id="1.10.443.10">
    <property type="entry name" value="Intergrase catalytic core"/>
    <property type="match status" value="1"/>
</dbReference>
<gene>
    <name evidence="9" type="ORF">COEU31_12330</name>
</gene>
<evidence type="ECO:0000256" key="2">
    <source>
        <dbReference type="ARBA" id="ARBA00008857"/>
    </source>
</evidence>
<reference evidence="9" key="1">
    <citation type="submission" date="2020-06" db="EMBL/GenBank/DDBJ databases">
        <title>Characterization of fructooligosaccharide metabolism and fructooligosaccharide-degrading enzymes in human commensal butyrate producers.</title>
        <authorList>
            <person name="Tanno H."/>
            <person name="Fujii T."/>
            <person name="Hirano K."/>
            <person name="Maeno S."/>
            <person name="Tonozuka T."/>
            <person name="Sakamoto M."/>
            <person name="Ohkuma M."/>
            <person name="Tochio T."/>
            <person name="Endo A."/>
        </authorList>
    </citation>
    <scope>NUCLEOTIDE SEQUENCE</scope>
    <source>
        <strain evidence="9">JCM 31265</strain>
    </source>
</reference>
<dbReference type="GO" id="GO:0015074">
    <property type="term" value="P:DNA integration"/>
    <property type="evidence" value="ECO:0007669"/>
    <property type="project" value="UniProtKB-KW"/>
</dbReference>
<dbReference type="InterPro" id="IPR050808">
    <property type="entry name" value="Phage_Integrase"/>
</dbReference>
<dbReference type="InterPro" id="IPR010998">
    <property type="entry name" value="Integrase_recombinase_N"/>
</dbReference>
<comment type="similarity">
    <text evidence="2">Belongs to the 'phage' integrase family.</text>
</comment>
<feature type="domain" description="Core-binding (CB)" evidence="8">
    <location>
        <begin position="66"/>
        <end position="148"/>
    </location>
</feature>
<dbReference type="InterPro" id="IPR013762">
    <property type="entry name" value="Integrase-like_cat_sf"/>
</dbReference>
<evidence type="ECO:0000259" key="7">
    <source>
        <dbReference type="PROSITE" id="PS51898"/>
    </source>
</evidence>
<sequence>MGKSLKGKELGVGISQQTNGLYVARFTDRFGRRKSKRFKKLQECRQWIADATYIDEHSDLENATDMLVDAWFEYWIDLKKKTVRPNTVRNYSERYERNIKNVIGNKLLTEVKPIHCQKIFSDMADEGYKTTTIYQTRIALYNMLEFAKENEVIITNPCKKSVKSDIGKPSDKKEALTIDDQRRFLAAAKGQSYEYQYRFALQTGLRTGELVGLKWEDINFERKTLTIERSMEFRYKVGEWRVGPPKSKSGYRTIPLTDEAICILKAQKEKNRKLKVIDKEWADTVFLCRKGQPVKNSTYDTALFIICDKAGIKRFSMHVLRHTFATRCIEGGMTPKTLQKILGHSNIGITMNLYVHITEEEKQKEIDLVAEALKAGVAI</sequence>
<dbReference type="Pfam" id="PF00589">
    <property type="entry name" value="Phage_integrase"/>
    <property type="match status" value="1"/>
</dbReference>
<keyword evidence="5" id="KW-0233">DNA recombination</keyword>
<dbReference type="EMBL" id="BLYL01000005">
    <property type="protein sequence ID" value="GFO94187.1"/>
    <property type="molecule type" value="Genomic_DNA"/>
</dbReference>
<evidence type="ECO:0000256" key="6">
    <source>
        <dbReference type="PROSITE-ProRule" id="PRU01248"/>
    </source>
</evidence>
<dbReference type="CDD" id="cd01189">
    <property type="entry name" value="INT_ICEBs1_C_like"/>
    <property type="match status" value="1"/>
</dbReference>
<protein>
    <submittedName>
        <fullName evidence="9">Site-specific integrase</fullName>
    </submittedName>
</protein>
<evidence type="ECO:0000313" key="10">
    <source>
        <dbReference type="Proteomes" id="UP000660047"/>
    </source>
</evidence>
<dbReference type="Pfam" id="PF14659">
    <property type="entry name" value="Phage_int_SAM_3"/>
    <property type="match status" value="1"/>
</dbReference>
<evidence type="ECO:0000259" key="8">
    <source>
        <dbReference type="PROSITE" id="PS51900"/>
    </source>
</evidence>
<dbReference type="PROSITE" id="PS51900">
    <property type="entry name" value="CB"/>
    <property type="match status" value="1"/>
</dbReference>
<dbReference type="SUPFAM" id="SSF56349">
    <property type="entry name" value="DNA breaking-rejoining enzymes"/>
    <property type="match status" value="1"/>
</dbReference>
<dbReference type="PANTHER" id="PTHR30629">
    <property type="entry name" value="PROPHAGE INTEGRASE"/>
    <property type="match status" value="1"/>
</dbReference>
<dbReference type="PANTHER" id="PTHR30629:SF2">
    <property type="entry name" value="PROPHAGE INTEGRASE INTS-RELATED"/>
    <property type="match status" value="1"/>
</dbReference>
<proteinExistence type="inferred from homology"/>
<dbReference type="RefSeq" id="WP_055223897.1">
    <property type="nucleotide sequence ID" value="NZ_BLYL01000005.1"/>
</dbReference>
<evidence type="ECO:0000313" key="9">
    <source>
        <dbReference type="EMBL" id="GFO94187.1"/>
    </source>
</evidence>
<dbReference type="GO" id="GO:0006310">
    <property type="term" value="P:DNA recombination"/>
    <property type="evidence" value="ECO:0007669"/>
    <property type="project" value="UniProtKB-KW"/>
</dbReference>
<dbReference type="Gene3D" id="3.30.160.60">
    <property type="entry name" value="Classic Zinc Finger"/>
    <property type="match status" value="1"/>
</dbReference>
<dbReference type="InterPro" id="IPR004107">
    <property type="entry name" value="Integrase_SAM-like_N"/>
</dbReference>
<evidence type="ECO:0000256" key="4">
    <source>
        <dbReference type="ARBA" id="ARBA00023125"/>
    </source>
</evidence>
<keyword evidence="4 6" id="KW-0238">DNA-binding</keyword>
<keyword evidence="3" id="KW-0229">DNA integration</keyword>
<comment type="function">
    <text evidence="1">Site-specific tyrosine recombinase, which acts by catalyzing the cutting and rejoining of the recombining DNA molecules.</text>
</comment>
<evidence type="ECO:0000256" key="3">
    <source>
        <dbReference type="ARBA" id="ARBA00022908"/>
    </source>
</evidence>
<comment type="caution">
    <text evidence="9">The sequence shown here is derived from an EMBL/GenBank/DDBJ whole genome shotgun (WGS) entry which is preliminary data.</text>
</comment>
<dbReference type="Proteomes" id="UP000660047">
    <property type="component" value="Unassembled WGS sequence"/>
</dbReference>
<organism evidence="9 10">
    <name type="scientific">Coprococcus eutactus</name>
    <dbReference type="NCBI Taxonomy" id="33043"/>
    <lineage>
        <taxon>Bacteria</taxon>
        <taxon>Bacillati</taxon>
        <taxon>Bacillota</taxon>
        <taxon>Clostridia</taxon>
        <taxon>Lachnospirales</taxon>
        <taxon>Lachnospiraceae</taxon>
        <taxon>Coprococcus</taxon>
    </lineage>
</organism>
<evidence type="ECO:0000256" key="1">
    <source>
        <dbReference type="ARBA" id="ARBA00003283"/>
    </source>
</evidence>
<dbReference type="GO" id="GO:0003677">
    <property type="term" value="F:DNA binding"/>
    <property type="evidence" value="ECO:0007669"/>
    <property type="project" value="UniProtKB-UniRule"/>
</dbReference>
<evidence type="ECO:0000256" key="5">
    <source>
        <dbReference type="ARBA" id="ARBA00023172"/>
    </source>
</evidence>
<accession>A0AAI9NY46</accession>
<dbReference type="AlphaFoldDB" id="A0AAI9NY46"/>
<dbReference type="InterPro" id="IPR002104">
    <property type="entry name" value="Integrase_catalytic"/>
</dbReference>
<dbReference type="InterPro" id="IPR044068">
    <property type="entry name" value="CB"/>
</dbReference>
<dbReference type="InterPro" id="IPR011010">
    <property type="entry name" value="DNA_brk_join_enz"/>
</dbReference>
<name>A0AAI9NY46_9FIRM</name>